<dbReference type="STRING" id="76021.BS329_38825"/>
<feature type="region of interest" description="Disordered" evidence="1">
    <location>
        <begin position="1"/>
        <end position="20"/>
    </location>
</feature>
<protein>
    <submittedName>
        <fullName evidence="2">Uncharacterized protein</fullName>
    </submittedName>
</protein>
<organism evidence="2 3">
    <name type="scientific">Amycolatopsis coloradensis</name>
    <dbReference type="NCBI Taxonomy" id="76021"/>
    <lineage>
        <taxon>Bacteria</taxon>
        <taxon>Bacillati</taxon>
        <taxon>Actinomycetota</taxon>
        <taxon>Actinomycetes</taxon>
        <taxon>Pseudonocardiales</taxon>
        <taxon>Pseudonocardiaceae</taxon>
        <taxon>Amycolatopsis</taxon>
    </lineage>
</organism>
<evidence type="ECO:0000313" key="2">
    <source>
        <dbReference type="EMBL" id="OLZ43614.1"/>
    </source>
</evidence>
<evidence type="ECO:0000313" key="3">
    <source>
        <dbReference type="Proteomes" id="UP000187486"/>
    </source>
</evidence>
<dbReference type="EMBL" id="MQUQ01000031">
    <property type="protein sequence ID" value="OLZ43614.1"/>
    <property type="molecule type" value="Genomic_DNA"/>
</dbReference>
<reference evidence="2 3" key="1">
    <citation type="submission" date="2016-01" db="EMBL/GenBank/DDBJ databases">
        <title>Amycolatopsis coloradensis genome sequencing and assembly.</title>
        <authorList>
            <person name="Mayilraj S."/>
        </authorList>
    </citation>
    <scope>NUCLEOTIDE SEQUENCE [LARGE SCALE GENOMIC DNA]</scope>
    <source>
        <strain evidence="2 3">DSM 44225</strain>
    </source>
</reference>
<dbReference type="Proteomes" id="UP000187486">
    <property type="component" value="Unassembled WGS sequence"/>
</dbReference>
<accession>A0A1R0KEP4</accession>
<dbReference type="RefSeq" id="WP_076168262.1">
    <property type="nucleotide sequence ID" value="NZ_JBEZVB010000047.1"/>
</dbReference>
<dbReference type="AlphaFoldDB" id="A0A1R0KEP4"/>
<evidence type="ECO:0000256" key="1">
    <source>
        <dbReference type="SAM" id="MobiDB-lite"/>
    </source>
</evidence>
<comment type="caution">
    <text evidence="2">The sequence shown here is derived from an EMBL/GenBank/DDBJ whole genome shotgun (WGS) entry which is preliminary data.</text>
</comment>
<name>A0A1R0KEP4_9PSEU</name>
<gene>
    <name evidence="2" type="ORF">BS329_38825</name>
</gene>
<sequence length="72" mass="7688">MSTRKPSASPAKPGRPSKDYETELKFGTYAHLKAGVKTLAKASGMSVPELLNSLVEREIKANPQGVFLKAAS</sequence>
<keyword evidence="3" id="KW-1185">Reference proteome</keyword>
<proteinExistence type="predicted"/>